<evidence type="ECO:0000256" key="2">
    <source>
        <dbReference type="SAM" id="Phobius"/>
    </source>
</evidence>
<keyword evidence="2" id="KW-0812">Transmembrane</keyword>
<organism evidence="3 4">
    <name type="scientific">Stanieria cyanosphaera (strain ATCC 29371 / PCC 7437)</name>
    <dbReference type="NCBI Taxonomy" id="111780"/>
    <lineage>
        <taxon>Bacteria</taxon>
        <taxon>Bacillati</taxon>
        <taxon>Cyanobacteriota</taxon>
        <taxon>Cyanophyceae</taxon>
        <taxon>Pleurocapsales</taxon>
        <taxon>Dermocarpellaceae</taxon>
        <taxon>Stanieria</taxon>
    </lineage>
</organism>
<feature type="compositionally biased region" description="Polar residues" evidence="1">
    <location>
        <begin position="320"/>
        <end position="336"/>
    </location>
</feature>
<accession>K9XTD3</accession>
<name>K9XTD3_STAC7</name>
<feature type="region of interest" description="Disordered" evidence="1">
    <location>
        <begin position="291"/>
        <end position="336"/>
    </location>
</feature>
<evidence type="ECO:0000256" key="1">
    <source>
        <dbReference type="SAM" id="MobiDB-lite"/>
    </source>
</evidence>
<keyword evidence="2" id="KW-0472">Membrane</keyword>
<sequence>MKSSIKTPASLRYLKARLIPFSRPIFWGSLSIVFIFGLVIYQYWQNPELLNTTSTTDDSQTRSQLSSEDLAVGADLDNVDLLLQELESQATIPLNLSSPKNYSSSGKNQKTVFNQFKEQQKAKLNNSSSFESSSNNYSNNLPINRLSNQVPFNSSNFNSISPLTNYQGNKNNRASENIIPNPVGKLYLSNRNQSLNTNNLFEPKIINSTNKTKNDTNLNNSVKSINIGNSIESVGTINSPNYNSPQIIQPQFNYSINPKVNNNNAPYSSSSFNSSNPSEKKLINYQLPLVNYSNNQSNSPNNYQDQSQNTRQSNQTNPNLPSTGLLQPSSLNKPNF</sequence>
<dbReference type="Proteomes" id="UP000010473">
    <property type="component" value="Chromosome"/>
</dbReference>
<gene>
    <name evidence="3" type="ordered locus">Sta7437_1766</name>
</gene>
<dbReference type="AlphaFoldDB" id="K9XTD3"/>
<feature type="compositionally biased region" description="Low complexity" evidence="1">
    <location>
        <begin position="291"/>
        <end position="319"/>
    </location>
</feature>
<dbReference type="HOGENOM" id="CLU_826131_0_0_3"/>
<dbReference type="eggNOG" id="ENOG5032YKD">
    <property type="taxonomic scope" value="Bacteria"/>
</dbReference>
<dbReference type="RefSeq" id="WP_015192995.1">
    <property type="nucleotide sequence ID" value="NC_019748.1"/>
</dbReference>
<protein>
    <submittedName>
        <fullName evidence="3">Uncharacterized protein</fullName>
    </submittedName>
</protein>
<keyword evidence="2" id="KW-1133">Transmembrane helix</keyword>
<reference evidence="4" key="1">
    <citation type="journal article" date="2013" name="Proc. Natl. Acad. Sci. U.S.A.">
        <title>Improving the coverage of the cyanobacterial phylum using diversity-driven genome sequencing.</title>
        <authorList>
            <person name="Shih P.M."/>
            <person name="Wu D."/>
            <person name="Latifi A."/>
            <person name="Axen S.D."/>
            <person name="Fewer D.P."/>
            <person name="Talla E."/>
            <person name="Calteau A."/>
            <person name="Cai F."/>
            <person name="Tandeau de Marsac N."/>
            <person name="Rippka R."/>
            <person name="Herdman M."/>
            <person name="Sivonen K."/>
            <person name="Coursin T."/>
            <person name="Laurent T."/>
            <person name="Goodwin L."/>
            <person name="Nolan M."/>
            <person name="Davenport K.W."/>
            <person name="Han C.S."/>
            <person name="Rubin E.M."/>
            <person name="Eisen J.A."/>
            <person name="Woyke T."/>
            <person name="Gugger M."/>
            <person name="Kerfeld C.A."/>
        </authorList>
    </citation>
    <scope>NUCLEOTIDE SEQUENCE [LARGE SCALE GENOMIC DNA]</scope>
    <source>
        <strain evidence="4">ATCC 29371 / PCC 7437</strain>
    </source>
</reference>
<evidence type="ECO:0000313" key="4">
    <source>
        <dbReference type="Proteomes" id="UP000010473"/>
    </source>
</evidence>
<keyword evidence="4" id="KW-1185">Reference proteome</keyword>
<dbReference type="STRING" id="111780.Sta7437_1766"/>
<evidence type="ECO:0000313" key="3">
    <source>
        <dbReference type="EMBL" id="AFZ35324.1"/>
    </source>
</evidence>
<dbReference type="OrthoDB" id="582255at2"/>
<proteinExistence type="predicted"/>
<dbReference type="EMBL" id="CP003653">
    <property type="protein sequence ID" value="AFZ35324.1"/>
    <property type="molecule type" value="Genomic_DNA"/>
</dbReference>
<dbReference type="KEGG" id="scs:Sta7437_1766"/>
<feature type="transmembrane region" description="Helical" evidence="2">
    <location>
        <begin position="21"/>
        <end position="44"/>
    </location>
</feature>